<evidence type="ECO:0000256" key="2">
    <source>
        <dbReference type="ARBA" id="ARBA00010323"/>
    </source>
</evidence>
<dbReference type="GO" id="GO:0005886">
    <property type="term" value="C:plasma membrane"/>
    <property type="evidence" value="ECO:0007669"/>
    <property type="project" value="UniProtKB-SubCell"/>
</dbReference>
<keyword evidence="7 9" id="KW-0472">Membrane</keyword>
<evidence type="ECO:0000256" key="9">
    <source>
        <dbReference type="PIRNR" id="PIRNR016636"/>
    </source>
</evidence>
<feature type="transmembrane region" description="Helical" evidence="10">
    <location>
        <begin position="46"/>
        <end position="62"/>
    </location>
</feature>
<feature type="transmembrane region" description="Helical" evidence="10">
    <location>
        <begin position="399"/>
        <end position="416"/>
    </location>
</feature>
<keyword evidence="5 10" id="KW-0812">Transmembrane</keyword>
<comment type="similarity">
    <text evidence="2 9">Belongs to the membrane-bound acyltransferase family.</text>
</comment>
<feature type="transmembrane region" description="Helical" evidence="10">
    <location>
        <begin position="68"/>
        <end position="87"/>
    </location>
</feature>
<dbReference type="Pfam" id="PF03062">
    <property type="entry name" value="MBOAT"/>
    <property type="match status" value="1"/>
</dbReference>
<keyword evidence="3 9" id="KW-1003">Cell membrane</keyword>
<evidence type="ECO:0000256" key="7">
    <source>
        <dbReference type="ARBA" id="ARBA00023136"/>
    </source>
</evidence>
<evidence type="ECO:0000313" key="11">
    <source>
        <dbReference type="EMBL" id="KAA9346174.1"/>
    </source>
</evidence>
<dbReference type="PANTHER" id="PTHR13285">
    <property type="entry name" value="ACYLTRANSFERASE"/>
    <property type="match status" value="1"/>
</dbReference>
<dbReference type="PIRSF" id="PIRSF016636">
    <property type="entry name" value="AlgI_DltB"/>
    <property type="match status" value="1"/>
</dbReference>
<feature type="transmembrane region" description="Helical" evidence="10">
    <location>
        <begin position="99"/>
        <end position="118"/>
    </location>
</feature>
<keyword evidence="8 9" id="KW-0012">Acyltransferase</keyword>
<keyword evidence="6 10" id="KW-1133">Transmembrane helix</keyword>
<dbReference type="GO" id="GO:0016746">
    <property type="term" value="F:acyltransferase activity"/>
    <property type="evidence" value="ECO:0007669"/>
    <property type="project" value="UniProtKB-KW"/>
</dbReference>
<feature type="transmembrane region" description="Helical" evidence="10">
    <location>
        <begin position="484"/>
        <end position="508"/>
    </location>
</feature>
<evidence type="ECO:0000256" key="3">
    <source>
        <dbReference type="ARBA" id="ARBA00022475"/>
    </source>
</evidence>
<feature type="transmembrane region" description="Helical" evidence="10">
    <location>
        <begin position="348"/>
        <end position="379"/>
    </location>
</feature>
<feature type="transmembrane region" description="Helical" evidence="10">
    <location>
        <begin position="20"/>
        <end position="39"/>
    </location>
</feature>
<comment type="caution">
    <text evidence="11">The sequence shown here is derived from an EMBL/GenBank/DDBJ whole genome shotgun (WGS) entry which is preliminary data.</text>
</comment>
<dbReference type="InterPro" id="IPR004299">
    <property type="entry name" value="MBOAT_fam"/>
</dbReference>
<keyword evidence="4 9" id="KW-0808">Transferase</keyword>
<keyword evidence="12" id="KW-1185">Reference proteome</keyword>
<evidence type="ECO:0000313" key="12">
    <source>
        <dbReference type="Proteomes" id="UP000326570"/>
    </source>
</evidence>
<name>A0A5N1J635_9BACT</name>
<comment type="subcellular location">
    <subcellularLocation>
        <location evidence="1">Cell membrane</location>
        <topology evidence="1">Multi-pass membrane protein</topology>
    </subcellularLocation>
</comment>
<gene>
    <name evidence="11" type="ORF">F0P94_03580</name>
</gene>
<evidence type="ECO:0000256" key="5">
    <source>
        <dbReference type="ARBA" id="ARBA00022692"/>
    </source>
</evidence>
<feature type="transmembrane region" description="Helical" evidence="10">
    <location>
        <begin position="151"/>
        <end position="172"/>
    </location>
</feature>
<dbReference type="RefSeq" id="WP_150902340.1">
    <property type="nucleotide sequence ID" value="NZ_VTWT01000001.1"/>
</dbReference>
<dbReference type="GO" id="GO:0042121">
    <property type="term" value="P:alginic acid biosynthetic process"/>
    <property type="evidence" value="ECO:0007669"/>
    <property type="project" value="InterPro"/>
</dbReference>
<organism evidence="11 12">
    <name type="scientific">Adhaeribacter soli</name>
    <dbReference type="NCBI Taxonomy" id="2607655"/>
    <lineage>
        <taxon>Bacteria</taxon>
        <taxon>Pseudomonadati</taxon>
        <taxon>Bacteroidota</taxon>
        <taxon>Cytophagia</taxon>
        <taxon>Cytophagales</taxon>
        <taxon>Hymenobacteraceae</taxon>
        <taxon>Adhaeribacter</taxon>
    </lineage>
</organism>
<dbReference type="EMBL" id="VTWT01000001">
    <property type="protein sequence ID" value="KAA9346174.1"/>
    <property type="molecule type" value="Genomic_DNA"/>
</dbReference>
<dbReference type="PIRSF" id="PIRSF500217">
    <property type="entry name" value="AlgI"/>
    <property type="match status" value="1"/>
</dbReference>
<reference evidence="11 12" key="1">
    <citation type="submission" date="2019-09" db="EMBL/GenBank/DDBJ databases">
        <title>Genome sequence of Adhaeribacter sp. M2.</title>
        <authorList>
            <person name="Srinivasan S."/>
        </authorList>
    </citation>
    <scope>NUCLEOTIDE SEQUENCE [LARGE SCALE GENOMIC DNA]</scope>
    <source>
        <strain evidence="11 12">M2</strain>
    </source>
</reference>
<dbReference type="Proteomes" id="UP000326570">
    <property type="component" value="Unassembled WGS sequence"/>
</dbReference>
<proteinExistence type="inferred from homology"/>
<sequence length="510" mass="59437">MLPDILQHLKELLKYQPEHPMIFTTALFWFFFGLVLVVFQFTYRKLTVRNLFLFAFSLFFYYKSSGYFFVLLLLTTVIDYVMGWQIFRADSKAKKKFYIFLSLFMNLGLLSYFKYSYFLSGFINSFFGTSFQPVDYMALWTNSLTGSNLDIANIILPVGISFYTFQSISYSVDIYRGIIKPVKSFLDFAFFVSFFPQLVAGPIVRASEFVPQIYQPYDLKREEFNRAIFLILGGLIKKILISDYISSNFVDRVFESPLSYTGFENLMSVYGYTIQIYCDFSGYTDIAIGVALLLGFRLSINFNSPYVSQNITEFWRRWHISLSTWLKDYLYISLGGNRKGKVRQYVNLFITMLLGGLWHGAHIKFLIWGALHGVVLAFHKGWMQVTGTDGKGKTFLSRFWGQLITFHFVAFCWIFFRADNLEIVNQVLSQIAYHFEPQLIPRMLEAYKEVFALMLIAYLIHFIPVPRKNLLGEWFGYLPDLAKAAVIVLIIIGLYQVKTAAIQPFIYFQF</sequence>
<evidence type="ECO:0000256" key="8">
    <source>
        <dbReference type="ARBA" id="ARBA00023315"/>
    </source>
</evidence>
<evidence type="ECO:0000256" key="4">
    <source>
        <dbReference type="ARBA" id="ARBA00022679"/>
    </source>
</evidence>
<evidence type="ECO:0000256" key="10">
    <source>
        <dbReference type="SAM" id="Phobius"/>
    </source>
</evidence>
<dbReference type="InterPro" id="IPR028362">
    <property type="entry name" value="AlgI"/>
</dbReference>
<protein>
    <submittedName>
        <fullName evidence="11">MBOAT family protein</fullName>
    </submittedName>
</protein>
<dbReference type="InterPro" id="IPR051085">
    <property type="entry name" value="MB_O-acyltransferase"/>
</dbReference>
<evidence type="ECO:0000256" key="6">
    <source>
        <dbReference type="ARBA" id="ARBA00022989"/>
    </source>
</evidence>
<dbReference type="PANTHER" id="PTHR13285:SF23">
    <property type="entry name" value="TEICHOIC ACID D-ALANYLTRANSFERASE"/>
    <property type="match status" value="1"/>
</dbReference>
<feature type="transmembrane region" description="Helical" evidence="10">
    <location>
        <begin position="446"/>
        <end position="464"/>
    </location>
</feature>
<accession>A0A5N1J635</accession>
<dbReference type="InterPro" id="IPR024194">
    <property type="entry name" value="Ac/AlaTfrase_AlgI/DltB"/>
</dbReference>
<dbReference type="AlphaFoldDB" id="A0A5N1J635"/>
<evidence type="ECO:0000256" key="1">
    <source>
        <dbReference type="ARBA" id="ARBA00004651"/>
    </source>
</evidence>